<dbReference type="AlphaFoldDB" id="A0A5C8PRL9"/>
<dbReference type="Pfam" id="PF07746">
    <property type="entry name" value="LigA"/>
    <property type="match status" value="1"/>
</dbReference>
<dbReference type="Proteomes" id="UP000321638">
    <property type="component" value="Unassembled WGS sequence"/>
</dbReference>
<dbReference type="InterPro" id="IPR011986">
    <property type="entry name" value="Xdiol_dOase_LigA"/>
</dbReference>
<dbReference type="OrthoDB" id="8685817at2"/>
<evidence type="ECO:0000259" key="1">
    <source>
        <dbReference type="Pfam" id="PF07746"/>
    </source>
</evidence>
<proteinExistence type="predicted"/>
<reference evidence="2 3" key="1">
    <citation type="submission" date="2019-06" db="EMBL/GenBank/DDBJ databases">
        <title>New taxonomy in bacterial strain CC-CFT640, isolated from vineyard.</title>
        <authorList>
            <person name="Lin S.-Y."/>
            <person name="Tsai C.-F."/>
            <person name="Young C.-C."/>
        </authorList>
    </citation>
    <scope>NUCLEOTIDE SEQUENCE [LARGE SCALE GENOMIC DNA]</scope>
    <source>
        <strain evidence="2 3">CC-CFT640</strain>
    </source>
</reference>
<dbReference type="InterPro" id="IPR036622">
    <property type="entry name" value="LigA_sf"/>
</dbReference>
<name>A0A5C8PRL9_9HYPH</name>
<dbReference type="GO" id="GO:0051213">
    <property type="term" value="F:dioxygenase activity"/>
    <property type="evidence" value="ECO:0007669"/>
    <property type="project" value="UniProtKB-KW"/>
</dbReference>
<protein>
    <submittedName>
        <fullName evidence="2">Extradiol ring-cleavage dioxygenase</fullName>
    </submittedName>
</protein>
<keyword evidence="3" id="KW-1185">Reference proteome</keyword>
<evidence type="ECO:0000313" key="2">
    <source>
        <dbReference type="EMBL" id="TXL78824.1"/>
    </source>
</evidence>
<evidence type="ECO:0000313" key="3">
    <source>
        <dbReference type="Proteomes" id="UP000321638"/>
    </source>
</evidence>
<comment type="caution">
    <text evidence="2">The sequence shown here is derived from an EMBL/GenBank/DDBJ whole genome shotgun (WGS) entry which is preliminary data.</text>
</comment>
<accession>A0A5C8PRL9</accession>
<gene>
    <name evidence="2" type="ORF">FHP25_07465</name>
</gene>
<feature type="domain" description="Extradiol ring-cleavage dioxygenase LigAB LigA subunit" evidence="1">
    <location>
        <begin position="19"/>
        <end position="74"/>
    </location>
</feature>
<sequence>MGLEKFNPSLATHDLIQDLKWTPALRDAFAASEASVLDRYALRPDERRAIEARDFRALYDMGLHPYLGGQLARLIFGNEAGKGATVAVNKLVESLQGKGAVG</sequence>
<keyword evidence="2" id="KW-0223">Dioxygenase</keyword>
<dbReference type="Gene3D" id="1.10.700.10">
    <property type="entry name" value="Dioxygenase LigAB, LigA subunit"/>
    <property type="match status" value="1"/>
</dbReference>
<keyword evidence="2" id="KW-0560">Oxidoreductase</keyword>
<organism evidence="2 3">
    <name type="scientific">Vineibacter terrae</name>
    <dbReference type="NCBI Taxonomy" id="2586908"/>
    <lineage>
        <taxon>Bacteria</taxon>
        <taxon>Pseudomonadati</taxon>
        <taxon>Pseudomonadota</taxon>
        <taxon>Alphaproteobacteria</taxon>
        <taxon>Hyphomicrobiales</taxon>
        <taxon>Vineibacter</taxon>
    </lineage>
</organism>
<dbReference type="RefSeq" id="WP_147846296.1">
    <property type="nucleotide sequence ID" value="NZ_VDUZ01000006.1"/>
</dbReference>
<dbReference type="EMBL" id="VDUZ01000006">
    <property type="protein sequence ID" value="TXL78824.1"/>
    <property type="molecule type" value="Genomic_DNA"/>
</dbReference>
<dbReference type="SUPFAM" id="SSF48076">
    <property type="entry name" value="LigA subunit of an aromatic-ring-opening dioxygenase LigAB"/>
    <property type="match status" value="1"/>
</dbReference>